<evidence type="ECO:0000256" key="13">
    <source>
        <dbReference type="SAM" id="Phobius"/>
    </source>
</evidence>
<keyword evidence="8 13" id="KW-1133">Transmembrane helix</keyword>
<gene>
    <name evidence="14" type="ORF">LB941_00485</name>
</gene>
<feature type="transmembrane region" description="Helical" evidence="13">
    <location>
        <begin position="148"/>
        <end position="181"/>
    </location>
</feature>
<sequence length="188" mass="21184">MSKNRLEAFSDGIFAILITIMVLELKTPTDGSWQQLLKPAFFSTLSAYILSFFFIASFWISHHTIINPVQTVDKKLLWTNILLLLPISLLPLVTAWHGEFPTAVAPSVCYILIYVLSVLGLYVLGQVSLNRVTSNSRHKCYLINKTRLHLVVFGFLSTALTFLIPLISSIAVFAILIYWLISSTIHDK</sequence>
<evidence type="ECO:0000256" key="1">
    <source>
        <dbReference type="ARBA" id="ARBA00004141"/>
    </source>
</evidence>
<reference evidence="14 15" key="1">
    <citation type="journal article" date="2023" name="Int. J. Syst. Evol. Microbiol.">
        <title>Ligilactobacillus ubinensis sp. nov., a novel species isolated from the wild ferment of a durian fruit (Durio zibethinus).</title>
        <authorList>
            <person name="Heng Y.C."/>
            <person name="Menon N."/>
            <person name="Chen B."/>
            <person name="Loo B.Z.L."/>
            <person name="Wong G.W.J."/>
            <person name="Lim A.C.H."/>
            <person name="Silvaraju S."/>
            <person name="Kittelmann S."/>
        </authorList>
    </citation>
    <scope>NUCLEOTIDE SEQUENCE [LARGE SCALE GENOMIC DNA]</scope>
    <source>
        <strain evidence="14 15">WILCCON 0076</strain>
    </source>
</reference>
<dbReference type="GO" id="GO:0005267">
    <property type="term" value="F:potassium channel activity"/>
    <property type="evidence" value="ECO:0007669"/>
    <property type="project" value="UniProtKB-KW"/>
</dbReference>
<keyword evidence="6" id="KW-0631">Potassium channel</keyword>
<dbReference type="Pfam" id="PF06736">
    <property type="entry name" value="TMEM175"/>
    <property type="match status" value="1"/>
</dbReference>
<accession>A0A9X2JJV7</accession>
<feature type="transmembrane region" description="Helical" evidence="13">
    <location>
        <begin position="77"/>
        <end position="97"/>
    </location>
</feature>
<dbReference type="GO" id="GO:0015252">
    <property type="term" value="F:proton channel activity"/>
    <property type="evidence" value="ECO:0007669"/>
    <property type="project" value="InterPro"/>
</dbReference>
<dbReference type="GO" id="GO:0016020">
    <property type="term" value="C:membrane"/>
    <property type="evidence" value="ECO:0007669"/>
    <property type="project" value="UniProtKB-SubCell"/>
</dbReference>
<dbReference type="AlphaFoldDB" id="A0A9X2JJV7"/>
<comment type="similarity">
    <text evidence="2">Belongs to the TMEM175 family.</text>
</comment>
<protein>
    <submittedName>
        <fullName evidence="14">TMEM175 family protein</fullName>
    </submittedName>
</protein>
<organism evidence="14 15">
    <name type="scientific">Ligilactobacillus ubinensis</name>
    <dbReference type="NCBI Taxonomy" id="2876789"/>
    <lineage>
        <taxon>Bacteria</taxon>
        <taxon>Bacillati</taxon>
        <taxon>Bacillota</taxon>
        <taxon>Bacilli</taxon>
        <taxon>Lactobacillales</taxon>
        <taxon>Lactobacillaceae</taxon>
        <taxon>Ligilactobacillus</taxon>
    </lineage>
</organism>
<comment type="caution">
    <text evidence="14">The sequence shown here is derived from an EMBL/GenBank/DDBJ whole genome shotgun (WGS) entry which is preliminary data.</text>
</comment>
<evidence type="ECO:0000256" key="9">
    <source>
        <dbReference type="ARBA" id="ARBA00023065"/>
    </source>
</evidence>
<proteinExistence type="inferred from homology"/>
<dbReference type="PANTHER" id="PTHR31462">
    <property type="entry name" value="ENDOSOMAL/LYSOSOMAL POTASSIUM CHANNEL TMEM175"/>
    <property type="match status" value="1"/>
</dbReference>
<comment type="subcellular location">
    <subcellularLocation>
        <location evidence="1">Membrane</location>
        <topology evidence="1">Multi-pass membrane protein</topology>
    </subcellularLocation>
</comment>
<dbReference type="Proteomes" id="UP001139006">
    <property type="component" value="Unassembled WGS sequence"/>
</dbReference>
<keyword evidence="4" id="KW-0633">Potassium transport</keyword>
<feature type="transmembrane region" description="Helical" evidence="13">
    <location>
        <begin position="103"/>
        <end position="127"/>
    </location>
</feature>
<dbReference type="EMBL" id="JAIULA010000001">
    <property type="protein sequence ID" value="MCP0885808.1"/>
    <property type="molecule type" value="Genomic_DNA"/>
</dbReference>
<dbReference type="RefSeq" id="WP_253358514.1">
    <property type="nucleotide sequence ID" value="NZ_JAIULA010000001.1"/>
</dbReference>
<evidence type="ECO:0000256" key="10">
    <source>
        <dbReference type="ARBA" id="ARBA00023136"/>
    </source>
</evidence>
<dbReference type="PANTHER" id="PTHR31462:SF5">
    <property type="entry name" value="ENDOSOMAL_LYSOSOMAL PROTON CHANNEL TMEM175"/>
    <property type="match status" value="1"/>
</dbReference>
<evidence type="ECO:0000256" key="11">
    <source>
        <dbReference type="ARBA" id="ARBA00023303"/>
    </source>
</evidence>
<evidence type="ECO:0000313" key="15">
    <source>
        <dbReference type="Proteomes" id="UP001139006"/>
    </source>
</evidence>
<dbReference type="InterPro" id="IPR010617">
    <property type="entry name" value="TMEM175-like"/>
</dbReference>
<keyword evidence="9" id="KW-0406">Ion transport</keyword>
<keyword evidence="5 13" id="KW-0812">Transmembrane</keyword>
<name>A0A9X2JJV7_9LACO</name>
<evidence type="ECO:0000256" key="2">
    <source>
        <dbReference type="ARBA" id="ARBA00006920"/>
    </source>
</evidence>
<keyword evidence="3" id="KW-0813">Transport</keyword>
<feature type="transmembrane region" description="Helical" evidence="13">
    <location>
        <begin position="7"/>
        <end position="25"/>
    </location>
</feature>
<evidence type="ECO:0000256" key="3">
    <source>
        <dbReference type="ARBA" id="ARBA00022448"/>
    </source>
</evidence>
<feature type="transmembrane region" description="Helical" evidence="13">
    <location>
        <begin position="45"/>
        <end position="65"/>
    </location>
</feature>
<keyword evidence="11" id="KW-0407">Ion channel</keyword>
<keyword evidence="10 13" id="KW-0472">Membrane</keyword>
<evidence type="ECO:0000256" key="7">
    <source>
        <dbReference type="ARBA" id="ARBA00022958"/>
    </source>
</evidence>
<keyword evidence="15" id="KW-1185">Reference proteome</keyword>
<keyword evidence="7" id="KW-0630">Potassium</keyword>
<evidence type="ECO:0000256" key="5">
    <source>
        <dbReference type="ARBA" id="ARBA00022692"/>
    </source>
</evidence>
<comment type="catalytic activity">
    <reaction evidence="12">
        <text>K(+)(in) = K(+)(out)</text>
        <dbReference type="Rhea" id="RHEA:29463"/>
        <dbReference type="ChEBI" id="CHEBI:29103"/>
    </reaction>
</comment>
<evidence type="ECO:0000313" key="14">
    <source>
        <dbReference type="EMBL" id="MCP0885808.1"/>
    </source>
</evidence>
<evidence type="ECO:0000256" key="6">
    <source>
        <dbReference type="ARBA" id="ARBA00022826"/>
    </source>
</evidence>
<evidence type="ECO:0000256" key="8">
    <source>
        <dbReference type="ARBA" id="ARBA00022989"/>
    </source>
</evidence>
<evidence type="ECO:0000256" key="4">
    <source>
        <dbReference type="ARBA" id="ARBA00022538"/>
    </source>
</evidence>
<evidence type="ECO:0000256" key="12">
    <source>
        <dbReference type="ARBA" id="ARBA00034430"/>
    </source>
</evidence>